<evidence type="ECO:0000256" key="2">
    <source>
        <dbReference type="RuleBase" id="RU004429"/>
    </source>
</evidence>
<dbReference type="RefSeq" id="WP_020374005.1">
    <property type="nucleotide sequence ID" value="NZ_FWWY01000001.1"/>
</dbReference>
<dbReference type="InterPro" id="IPR001457">
    <property type="entry name" value="NADH_UbQ/plastoQ_OxRdtase_su6"/>
</dbReference>
<reference evidence="5" key="1">
    <citation type="submission" date="2017-04" db="EMBL/GenBank/DDBJ databases">
        <authorList>
            <person name="Varghese N."/>
            <person name="Submissions S."/>
        </authorList>
    </citation>
    <scope>NUCLEOTIDE SEQUENCE [LARGE SCALE GENOMIC DNA]</scope>
    <source>
        <strain evidence="5">DSM 9293</strain>
    </source>
</reference>
<comment type="similarity">
    <text evidence="1 2">Belongs to the complex I subunit 6 family.</text>
</comment>
<dbReference type="Pfam" id="PF00499">
    <property type="entry name" value="Oxidored_q3"/>
    <property type="match status" value="1"/>
</dbReference>
<evidence type="ECO:0000313" key="5">
    <source>
        <dbReference type="Proteomes" id="UP000192660"/>
    </source>
</evidence>
<keyword evidence="2" id="KW-0520">NAD</keyword>
<dbReference type="STRING" id="28034.BFX07_03490"/>
<keyword evidence="2" id="KW-0812">Transmembrane</keyword>
<evidence type="ECO:0000256" key="1">
    <source>
        <dbReference type="ARBA" id="ARBA00005698"/>
    </source>
</evidence>
<comment type="function">
    <text evidence="2">NDH-1 shuttles electrons from NADH, via FMN and iron-sulfur (Fe-S) centers, to quinones in the respiratory chain. Couples the redox reaction to proton translocation (for every two electrons transferred, four hydrogen ions are translocated across the cytoplasmic membrane), and thus conserves the redox energy in a proton gradient.</text>
</comment>
<dbReference type="GO" id="GO:0048038">
    <property type="term" value="F:quinone binding"/>
    <property type="evidence" value="ECO:0007669"/>
    <property type="project" value="UniProtKB-UniRule"/>
</dbReference>
<protein>
    <recommendedName>
        <fullName evidence="2">NADH-quinone oxidoreductase subunit J</fullName>
        <ecNumber evidence="2">7.1.1.-</ecNumber>
    </recommendedName>
</protein>
<dbReference type="PANTHER" id="PTHR33269">
    <property type="entry name" value="NADH-UBIQUINONE OXIDOREDUCTASE CHAIN 6"/>
    <property type="match status" value="1"/>
</dbReference>
<proteinExistence type="inferred from homology"/>
<organism evidence="4 5">
    <name type="scientific">Sulfobacillus thermosulfidooxidans (strain DSM 9293 / VKM B-1269 / AT-1)</name>
    <dbReference type="NCBI Taxonomy" id="929705"/>
    <lineage>
        <taxon>Bacteria</taxon>
        <taxon>Bacillati</taxon>
        <taxon>Bacillota</taxon>
        <taxon>Clostridia</taxon>
        <taxon>Eubacteriales</taxon>
        <taxon>Clostridiales Family XVII. Incertae Sedis</taxon>
        <taxon>Sulfobacillus</taxon>
    </lineage>
</organism>
<keyword evidence="2" id="KW-0472">Membrane</keyword>
<feature type="region of interest" description="Disordered" evidence="3">
    <location>
        <begin position="169"/>
        <end position="190"/>
    </location>
</feature>
<feature type="compositionally biased region" description="Polar residues" evidence="3">
    <location>
        <begin position="170"/>
        <end position="179"/>
    </location>
</feature>
<feature type="compositionally biased region" description="Basic and acidic residues" evidence="3">
    <location>
        <begin position="181"/>
        <end position="190"/>
    </location>
</feature>
<evidence type="ECO:0000256" key="3">
    <source>
        <dbReference type="SAM" id="MobiDB-lite"/>
    </source>
</evidence>
<comment type="subcellular location">
    <subcellularLocation>
        <location evidence="2">Cell membrane</location>
        <topology evidence="2">Multi-pass membrane protein</topology>
    </subcellularLocation>
</comment>
<feature type="transmembrane region" description="Helical" evidence="2">
    <location>
        <begin position="93"/>
        <end position="111"/>
    </location>
</feature>
<keyword evidence="2" id="KW-1003">Cell membrane</keyword>
<feature type="transmembrane region" description="Helical" evidence="2">
    <location>
        <begin position="6"/>
        <end position="21"/>
    </location>
</feature>
<comment type="catalytic activity">
    <reaction evidence="2">
        <text>a quinone + NADH + 5 H(+)(in) = a quinol + NAD(+) + 4 H(+)(out)</text>
        <dbReference type="Rhea" id="RHEA:57888"/>
        <dbReference type="ChEBI" id="CHEBI:15378"/>
        <dbReference type="ChEBI" id="CHEBI:24646"/>
        <dbReference type="ChEBI" id="CHEBI:57540"/>
        <dbReference type="ChEBI" id="CHEBI:57945"/>
        <dbReference type="ChEBI" id="CHEBI:132124"/>
    </reaction>
</comment>
<dbReference type="EMBL" id="FWWY01000001">
    <property type="protein sequence ID" value="SMC05290.1"/>
    <property type="molecule type" value="Genomic_DNA"/>
</dbReference>
<evidence type="ECO:0000313" key="4">
    <source>
        <dbReference type="EMBL" id="SMC05290.1"/>
    </source>
</evidence>
<gene>
    <name evidence="4" type="ORF">SAMN00768000_2143</name>
</gene>
<dbReference type="OrthoDB" id="2085641at2"/>
<keyword evidence="2" id="KW-0874">Quinone</keyword>
<name>A0A1W1WGV7_SULTA</name>
<keyword evidence="2" id="KW-1133">Transmembrane helix</keyword>
<dbReference type="EC" id="7.1.1.-" evidence="2"/>
<feature type="transmembrane region" description="Helical" evidence="2">
    <location>
        <begin position="139"/>
        <end position="159"/>
    </location>
</feature>
<dbReference type="InterPro" id="IPR042106">
    <property type="entry name" value="Nuo/plastoQ_OxRdtase_6_NuoJ"/>
</dbReference>
<dbReference type="Gene3D" id="1.20.120.1200">
    <property type="entry name" value="NADH-ubiquinone/plastoquinone oxidoreductase chain 6, subunit NuoJ"/>
    <property type="match status" value="1"/>
</dbReference>
<accession>A0A1W1WGV7</accession>
<feature type="transmembrane region" description="Helical" evidence="2">
    <location>
        <begin position="51"/>
        <end position="73"/>
    </location>
</feature>
<dbReference type="GO" id="GO:0008137">
    <property type="term" value="F:NADH dehydrogenase (ubiquinone) activity"/>
    <property type="evidence" value="ECO:0007669"/>
    <property type="project" value="UniProtKB-UniRule"/>
</dbReference>
<dbReference type="GO" id="GO:0005886">
    <property type="term" value="C:plasma membrane"/>
    <property type="evidence" value="ECO:0007669"/>
    <property type="project" value="UniProtKB-SubCell"/>
</dbReference>
<dbReference type="AlphaFoldDB" id="A0A1W1WGV7"/>
<keyword evidence="5" id="KW-1185">Reference proteome</keyword>
<feature type="transmembrane region" description="Helical" evidence="2">
    <location>
        <begin position="28"/>
        <end position="45"/>
    </location>
</feature>
<dbReference type="Proteomes" id="UP000192660">
    <property type="component" value="Unassembled WGS sequence"/>
</dbReference>
<sequence length="190" mass="19942">MVGIGILAILAIAASIGVVTARQPVHSALYLVGNILALALLYLILKAEFLAAAQVIVYAGAIMVLFLFVVTLLTAGKEERELPEDLPGQRLTAGILSVVVGVILVALAIKYPGSAIQAPLPAHFGDLTGIGRLLWGPDFLYLIAVAIMLVSAALGVLVLNPPRRRRAQIAASQEQSKNLSTKKEQEGTGS</sequence>
<dbReference type="PANTHER" id="PTHR33269:SF17">
    <property type="entry name" value="NADH-UBIQUINONE OXIDOREDUCTASE CHAIN 6"/>
    <property type="match status" value="1"/>
</dbReference>